<reference evidence="3" key="1">
    <citation type="submission" date="2022-10" db="EMBL/GenBank/DDBJ databases">
        <title>Genome assembly of Pristionchus species.</title>
        <authorList>
            <person name="Yoshida K."/>
            <person name="Sommer R.J."/>
        </authorList>
    </citation>
    <scope>NUCLEOTIDE SEQUENCE [LARGE SCALE GENOMIC DNA]</scope>
    <source>
        <strain evidence="3">RS5460</strain>
    </source>
</reference>
<accession>A0AAN4ZBT8</accession>
<feature type="non-terminal residue" evidence="2">
    <location>
        <position position="103"/>
    </location>
</feature>
<keyword evidence="1" id="KW-1133">Transmembrane helix</keyword>
<feature type="transmembrane region" description="Helical" evidence="1">
    <location>
        <begin position="68"/>
        <end position="88"/>
    </location>
</feature>
<keyword evidence="3" id="KW-1185">Reference proteome</keyword>
<comment type="caution">
    <text evidence="2">The sequence shown here is derived from an EMBL/GenBank/DDBJ whole genome shotgun (WGS) entry which is preliminary data.</text>
</comment>
<evidence type="ECO:0000256" key="1">
    <source>
        <dbReference type="SAM" id="Phobius"/>
    </source>
</evidence>
<gene>
    <name evidence="2" type="ORF">PMAYCL1PPCAC_05848</name>
</gene>
<proteinExistence type="predicted"/>
<organism evidence="2 3">
    <name type="scientific">Pristionchus mayeri</name>
    <dbReference type="NCBI Taxonomy" id="1317129"/>
    <lineage>
        <taxon>Eukaryota</taxon>
        <taxon>Metazoa</taxon>
        <taxon>Ecdysozoa</taxon>
        <taxon>Nematoda</taxon>
        <taxon>Chromadorea</taxon>
        <taxon>Rhabditida</taxon>
        <taxon>Rhabditina</taxon>
        <taxon>Diplogasteromorpha</taxon>
        <taxon>Diplogasteroidea</taxon>
        <taxon>Neodiplogasteridae</taxon>
        <taxon>Pristionchus</taxon>
    </lineage>
</organism>
<name>A0AAN4ZBT8_9BILA</name>
<dbReference type="PANTHER" id="PTHR34851">
    <property type="entry name" value="PROTEIN CBG05235-RELATED"/>
    <property type="match status" value="1"/>
</dbReference>
<feature type="transmembrane region" description="Helical" evidence="1">
    <location>
        <begin position="28"/>
        <end position="48"/>
    </location>
</feature>
<dbReference type="AlphaFoldDB" id="A0AAN4ZBT8"/>
<evidence type="ECO:0000313" key="3">
    <source>
        <dbReference type="Proteomes" id="UP001328107"/>
    </source>
</evidence>
<protein>
    <submittedName>
        <fullName evidence="2">Uncharacterized protein</fullName>
    </submittedName>
</protein>
<sequence length="103" mass="11292">MDPPEPALLANYFDTISDRLTNEFPGRCCCGVLSISAGAHIIAVTMVLGSVEMVVCTLKSYYTQDELWATIAICFVEILTGLLVFIACNKKYSVLMTPALFFT</sequence>
<evidence type="ECO:0000313" key="2">
    <source>
        <dbReference type="EMBL" id="GMR35653.1"/>
    </source>
</evidence>
<keyword evidence="1" id="KW-0812">Transmembrane</keyword>
<dbReference type="Proteomes" id="UP001328107">
    <property type="component" value="Unassembled WGS sequence"/>
</dbReference>
<keyword evidence="1" id="KW-0472">Membrane</keyword>
<dbReference type="EMBL" id="BTRK01000002">
    <property type="protein sequence ID" value="GMR35653.1"/>
    <property type="molecule type" value="Genomic_DNA"/>
</dbReference>
<dbReference type="PANTHER" id="PTHR34851:SF5">
    <property type="entry name" value="MARVEL DOMAIN-CONTAINING PROTEIN"/>
    <property type="match status" value="1"/>
</dbReference>